<keyword evidence="3" id="KW-0249">Electron transport</keyword>
<dbReference type="InterPro" id="IPR013766">
    <property type="entry name" value="Thioredoxin_domain"/>
</dbReference>
<accession>E6X056</accession>
<dbReference type="PROSITE" id="PS00194">
    <property type="entry name" value="THIOREDOXIN_1"/>
    <property type="match status" value="1"/>
</dbReference>
<dbReference type="Pfam" id="PF00085">
    <property type="entry name" value="Thioredoxin"/>
    <property type="match status" value="1"/>
</dbReference>
<dbReference type="Gene3D" id="3.40.30.10">
    <property type="entry name" value="Glutaredoxin"/>
    <property type="match status" value="1"/>
</dbReference>
<keyword evidence="2" id="KW-0813">Transport</keyword>
<reference evidence="9" key="2">
    <citation type="submission" date="2011-01" db="EMBL/GenBank/DDBJ databases">
        <title>The complete genome of Nitratifractor salsuginis DSM 16511.</title>
        <authorList>
            <consortium name="US DOE Joint Genome Institute (JGI-PGF)"/>
            <person name="Lucas S."/>
            <person name="Copeland A."/>
            <person name="Lapidus A."/>
            <person name="Bruce D."/>
            <person name="Goodwin L."/>
            <person name="Pitluck S."/>
            <person name="Kyrpides N."/>
            <person name="Mavromatis K."/>
            <person name="Ivanova N."/>
            <person name="Mikhailova N."/>
            <person name="Zeytun A."/>
            <person name="Detter J.C."/>
            <person name="Tapia R."/>
            <person name="Han C."/>
            <person name="Land M."/>
            <person name="Hauser L."/>
            <person name="Markowitz V."/>
            <person name="Cheng J.-F."/>
            <person name="Hugenholtz P."/>
            <person name="Woyke T."/>
            <person name="Wu D."/>
            <person name="Tindall B."/>
            <person name="Schuetze A."/>
            <person name="Brambilla E."/>
            <person name="Klenk H.-P."/>
            <person name="Eisen J.A."/>
        </authorList>
    </citation>
    <scope>NUCLEOTIDE SEQUENCE [LARGE SCALE GENOMIC DNA]</scope>
    <source>
        <strain evidence="9">DSM 16511 / JCM 12458 / E9I37-1</strain>
    </source>
</reference>
<dbReference type="EMBL" id="CP002452">
    <property type="protein sequence ID" value="ADV46779.1"/>
    <property type="molecule type" value="Genomic_DNA"/>
</dbReference>
<evidence type="ECO:0000313" key="9">
    <source>
        <dbReference type="Proteomes" id="UP000008633"/>
    </source>
</evidence>
<sequence>MALENLTAENFNEKVSSAPIAIIDFWAPWCGPCKSFAPIFEKVAAENPDILFGKVNTEEEQQIAAEFQIRSIPTIMVIKEGVIVFNQAGMLPEEALKDIIKQVRELDMDMVRAEIAKQQEQEGGAQ</sequence>
<gene>
    <name evidence="8" type="ordered locus">Nitsa_1531</name>
</gene>
<evidence type="ECO:0000256" key="1">
    <source>
        <dbReference type="ARBA" id="ARBA00008987"/>
    </source>
</evidence>
<dbReference type="CDD" id="cd02947">
    <property type="entry name" value="TRX_family"/>
    <property type="match status" value="1"/>
</dbReference>
<evidence type="ECO:0000256" key="5">
    <source>
        <dbReference type="ARBA" id="ARBA00023284"/>
    </source>
</evidence>
<dbReference type="HOGENOM" id="CLU_090389_10_4_7"/>
<evidence type="ECO:0000259" key="7">
    <source>
        <dbReference type="PROSITE" id="PS51352"/>
    </source>
</evidence>
<dbReference type="PANTHER" id="PTHR45663:SF40">
    <property type="entry name" value="THIOREDOXIN 2"/>
    <property type="match status" value="1"/>
</dbReference>
<evidence type="ECO:0000256" key="3">
    <source>
        <dbReference type="ARBA" id="ARBA00022982"/>
    </source>
</evidence>
<dbReference type="GO" id="GO:0005829">
    <property type="term" value="C:cytosol"/>
    <property type="evidence" value="ECO:0007669"/>
    <property type="project" value="TreeGrafter"/>
</dbReference>
<evidence type="ECO:0000313" key="8">
    <source>
        <dbReference type="EMBL" id="ADV46779.1"/>
    </source>
</evidence>
<dbReference type="PANTHER" id="PTHR45663">
    <property type="entry name" value="GEO12009P1"/>
    <property type="match status" value="1"/>
</dbReference>
<dbReference type="FunFam" id="3.40.30.10:FF:000155">
    <property type="entry name" value="Thioredoxin"/>
    <property type="match status" value="1"/>
</dbReference>
<dbReference type="PROSITE" id="PS51352">
    <property type="entry name" value="THIOREDOXIN_2"/>
    <property type="match status" value="1"/>
</dbReference>
<evidence type="ECO:0000256" key="4">
    <source>
        <dbReference type="ARBA" id="ARBA00023157"/>
    </source>
</evidence>
<feature type="domain" description="Thioredoxin" evidence="7">
    <location>
        <begin position="1"/>
        <end position="105"/>
    </location>
</feature>
<dbReference type="NCBIfam" id="TIGR01068">
    <property type="entry name" value="thioredoxin"/>
    <property type="match status" value="1"/>
</dbReference>
<proteinExistence type="inferred from homology"/>
<dbReference type="KEGG" id="nsa:Nitsa_1531"/>
<dbReference type="Proteomes" id="UP000008633">
    <property type="component" value="Chromosome"/>
</dbReference>
<name>E6X056_NITSE</name>
<organism evidence="8 9">
    <name type="scientific">Nitratifractor salsuginis (strain DSM 16511 / JCM 12458 / E9I37-1)</name>
    <dbReference type="NCBI Taxonomy" id="749222"/>
    <lineage>
        <taxon>Bacteria</taxon>
        <taxon>Pseudomonadati</taxon>
        <taxon>Campylobacterota</taxon>
        <taxon>Epsilonproteobacteria</taxon>
        <taxon>Campylobacterales</taxon>
        <taxon>Sulfurovaceae</taxon>
        <taxon>Nitratifractor</taxon>
    </lineage>
</organism>
<dbReference type="InterPro" id="IPR017937">
    <property type="entry name" value="Thioredoxin_CS"/>
</dbReference>
<evidence type="ECO:0000256" key="2">
    <source>
        <dbReference type="ARBA" id="ARBA00022448"/>
    </source>
</evidence>
<keyword evidence="5" id="KW-0676">Redox-active center</keyword>
<protein>
    <recommendedName>
        <fullName evidence="6">Thioredoxin</fullName>
    </recommendedName>
</protein>
<dbReference type="eggNOG" id="COG3118">
    <property type="taxonomic scope" value="Bacteria"/>
</dbReference>
<dbReference type="PRINTS" id="PR00421">
    <property type="entry name" value="THIOREDOXIN"/>
</dbReference>
<dbReference type="InterPro" id="IPR036249">
    <property type="entry name" value="Thioredoxin-like_sf"/>
</dbReference>
<dbReference type="GO" id="GO:0015035">
    <property type="term" value="F:protein-disulfide reductase activity"/>
    <property type="evidence" value="ECO:0007669"/>
    <property type="project" value="UniProtKB-UniRule"/>
</dbReference>
<keyword evidence="4" id="KW-1015">Disulfide bond</keyword>
<dbReference type="RefSeq" id="WP_013554468.1">
    <property type="nucleotide sequence ID" value="NC_014935.1"/>
</dbReference>
<dbReference type="AlphaFoldDB" id="E6X056"/>
<comment type="similarity">
    <text evidence="1">Belongs to the thioredoxin family.</text>
</comment>
<dbReference type="STRING" id="749222.Nitsa_1531"/>
<dbReference type="InterPro" id="IPR005746">
    <property type="entry name" value="Thioredoxin"/>
</dbReference>
<keyword evidence="9" id="KW-1185">Reference proteome</keyword>
<dbReference type="OrthoDB" id="9790390at2"/>
<evidence type="ECO:0000256" key="6">
    <source>
        <dbReference type="NCBIfam" id="TIGR01068"/>
    </source>
</evidence>
<reference evidence="8 9" key="1">
    <citation type="journal article" date="2011" name="Stand. Genomic Sci.">
        <title>Complete genome sequence of Nitratifractor salsuginis type strain (E9I37-1).</title>
        <authorList>
            <person name="Anderson I."/>
            <person name="Sikorski J."/>
            <person name="Zeytun A."/>
            <person name="Nolan M."/>
            <person name="Lapidus A."/>
            <person name="Lucas S."/>
            <person name="Hammon N."/>
            <person name="Deshpande S."/>
            <person name="Cheng J.F."/>
            <person name="Tapia R."/>
            <person name="Han C."/>
            <person name="Goodwin L."/>
            <person name="Pitluck S."/>
            <person name="Liolios K."/>
            <person name="Pagani I."/>
            <person name="Ivanova N."/>
            <person name="Huntemann M."/>
            <person name="Mavromatis K."/>
            <person name="Ovchinikova G."/>
            <person name="Pati A."/>
            <person name="Chen A."/>
            <person name="Palaniappan K."/>
            <person name="Land M."/>
            <person name="Hauser L."/>
            <person name="Brambilla E.M."/>
            <person name="Ngatchou-Djao O.D."/>
            <person name="Rohde M."/>
            <person name="Tindall B.J."/>
            <person name="Goker M."/>
            <person name="Detter J.C."/>
            <person name="Woyke T."/>
            <person name="Bristow J."/>
            <person name="Eisen J.A."/>
            <person name="Markowitz V."/>
            <person name="Hugenholtz P."/>
            <person name="Klenk H.P."/>
            <person name="Kyrpides N.C."/>
        </authorList>
    </citation>
    <scope>NUCLEOTIDE SEQUENCE [LARGE SCALE GENOMIC DNA]</scope>
    <source>
        <strain evidence="9">DSM 16511 / JCM 12458 / E9I37-1</strain>
    </source>
</reference>
<dbReference type="SUPFAM" id="SSF52833">
    <property type="entry name" value="Thioredoxin-like"/>
    <property type="match status" value="1"/>
</dbReference>